<keyword evidence="1" id="KW-0175">Coiled coil</keyword>
<evidence type="ECO:0008006" key="4">
    <source>
        <dbReference type="Google" id="ProtNLM"/>
    </source>
</evidence>
<dbReference type="Proteomes" id="UP000605848">
    <property type="component" value="Unassembled WGS sequence"/>
</dbReference>
<dbReference type="RefSeq" id="WP_202065683.1">
    <property type="nucleotide sequence ID" value="NZ_JAEQMY010000139.1"/>
</dbReference>
<evidence type="ECO:0000313" key="2">
    <source>
        <dbReference type="EMBL" id="MBL0408031.1"/>
    </source>
</evidence>
<feature type="coiled-coil region" evidence="1">
    <location>
        <begin position="17"/>
        <end position="44"/>
    </location>
</feature>
<dbReference type="EMBL" id="JAEQMY010000139">
    <property type="protein sequence ID" value="MBL0408031.1"/>
    <property type="molecule type" value="Genomic_DNA"/>
</dbReference>
<gene>
    <name evidence="2" type="ORF">JKG68_29480</name>
</gene>
<comment type="caution">
    <text evidence="2">The sequence shown here is derived from an EMBL/GenBank/DDBJ whole genome shotgun (WGS) entry which is preliminary data.</text>
</comment>
<evidence type="ECO:0000313" key="3">
    <source>
        <dbReference type="Proteomes" id="UP000605848"/>
    </source>
</evidence>
<evidence type="ECO:0000256" key="1">
    <source>
        <dbReference type="SAM" id="Coils"/>
    </source>
</evidence>
<name>A0A937D2D9_9HYPH</name>
<dbReference type="AlphaFoldDB" id="A0A937D2D9"/>
<sequence>MTEGTRRGSEDGYFKLYTHQKARLIQLEEENRHLRSALSDMRSILVARQGEPPLLAEDWHKALVTIIDAALLAREGRPS</sequence>
<protein>
    <recommendedName>
        <fullName evidence="4">Transposase</fullName>
    </recommendedName>
</protein>
<proteinExistence type="predicted"/>
<reference evidence="2" key="1">
    <citation type="submission" date="2021-01" db="EMBL/GenBank/DDBJ databases">
        <title>Microvirga sp.</title>
        <authorList>
            <person name="Kim M.K."/>
        </authorList>
    </citation>
    <scope>NUCLEOTIDE SEQUENCE</scope>
    <source>
        <strain evidence="2">5420S-16</strain>
    </source>
</reference>
<accession>A0A937D2D9</accession>
<keyword evidence="3" id="KW-1185">Reference proteome</keyword>
<organism evidence="2 3">
    <name type="scientific">Microvirga aerilata</name>
    <dbReference type="NCBI Taxonomy" id="670292"/>
    <lineage>
        <taxon>Bacteria</taxon>
        <taxon>Pseudomonadati</taxon>
        <taxon>Pseudomonadota</taxon>
        <taxon>Alphaproteobacteria</taxon>
        <taxon>Hyphomicrobiales</taxon>
        <taxon>Methylobacteriaceae</taxon>
        <taxon>Microvirga</taxon>
    </lineage>
</organism>